<name>A0ABN9VJY2_9DINO</name>
<dbReference type="EMBL" id="CAUYUJ010017298">
    <property type="protein sequence ID" value="CAK0873590.1"/>
    <property type="molecule type" value="Genomic_DNA"/>
</dbReference>
<evidence type="ECO:0000256" key="1">
    <source>
        <dbReference type="SAM" id="MobiDB-lite"/>
    </source>
</evidence>
<sequence>EVEEEEEREEEEAAGQMEEEEEEGEQQEEEKEVRRGHPRGRALFLPAVSCLGRAGGRRPGVPQGPRPAAEPPGAGWPGRTRAGPAASRREKKKTHGGRSAAMCLALRLLQGRPPRPRRGSKKLLFGVEGISIPGGPAARPPRRGRGGPRRSRAPRASPSLGRPFPVRCSASRGYWRQLTAPHRLLHTDCTTETASKAPVGAPAGEHCVVWRMLVRRPARRWRRAQRCQGRGQRRAGPERGGRARPRGRAAVPRLAFAARWADAQELGGSRADGASGTRALPGRAGRPSKAKAGLPGRVKTRKPARWQGLWAELVWRQAGKPLWAPALTQLH</sequence>
<feature type="region of interest" description="Disordered" evidence="1">
    <location>
        <begin position="267"/>
        <end position="296"/>
    </location>
</feature>
<feature type="compositionally biased region" description="Basic residues" evidence="1">
    <location>
        <begin position="140"/>
        <end position="153"/>
    </location>
</feature>
<organism evidence="2 3">
    <name type="scientific">Prorocentrum cordatum</name>
    <dbReference type="NCBI Taxonomy" id="2364126"/>
    <lineage>
        <taxon>Eukaryota</taxon>
        <taxon>Sar</taxon>
        <taxon>Alveolata</taxon>
        <taxon>Dinophyceae</taxon>
        <taxon>Prorocentrales</taxon>
        <taxon>Prorocentraceae</taxon>
        <taxon>Prorocentrum</taxon>
    </lineage>
</organism>
<evidence type="ECO:0000313" key="3">
    <source>
        <dbReference type="Proteomes" id="UP001189429"/>
    </source>
</evidence>
<gene>
    <name evidence="2" type="ORF">PCOR1329_LOCUS58765</name>
</gene>
<dbReference type="Proteomes" id="UP001189429">
    <property type="component" value="Unassembled WGS sequence"/>
</dbReference>
<keyword evidence="3" id="KW-1185">Reference proteome</keyword>
<comment type="caution">
    <text evidence="2">The sequence shown here is derived from an EMBL/GenBank/DDBJ whole genome shotgun (WGS) entry which is preliminary data.</text>
</comment>
<protein>
    <submittedName>
        <fullName evidence="2">Uncharacterized protein</fullName>
    </submittedName>
</protein>
<feature type="compositionally biased region" description="Acidic residues" evidence="1">
    <location>
        <begin position="1"/>
        <end position="30"/>
    </location>
</feature>
<accession>A0ABN9VJY2</accession>
<reference evidence="2" key="1">
    <citation type="submission" date="2023-10" db="EMBL/GenBank/DDBJ databases">
        <authorList>
            <person name="Chen Y."/>
            <person name="Shah S."/>
            <person name="Dougan E. K."/>
            <person name="Thang M."/>
            <person name="Chan C."/>
        </authorList>
    </citation>
    <scope>NUCLEOTIDE SEQUENCE [LARGE SCALE GENOMIC DNA]</scope>
</reference>
<feature type="region of interest" description="Disordered" evidence="1">
    <location>
        <begin position="223"/>
        <end position="249"/>
    </location>
</feature>
<proteinExistence type="predicted"/>
<evidence type="ECO:0000313" key="2">
    <source>
        <dbReference type="EMBL" id="CAK0873590.1"/>
    </source>
</evidence>
<feature type="non-terminal residue" evidence="2">
    <location>
        <position position="1"/>
    </location>
</feature>
<feature type="region of interest" description="Disordered" evidence="1">
    <location>
        <begin position="1"/>
        <end position="164"/>
    </location>
</feature>
<feature type="compositionally biased region" description="Low complexity" evidence="1">
    <location>
        <begin position="154"/>
        <end position="163"/>
    </location>
</feature>